<organism evidence="2">
    <name type="scientific">Apophua simplicipes ichnovirus</name>
    <dbReference type="NCBI Taxonomy" id="1329648"/>
    <lineage>
        <taxon>Viruses</taxon>
        <taxon>Viruses incertae sedis</taxon>
        <taxon>Polydnaviriformidae</taxon>
        <taxon>Ichnoviriform</taxon>
    </lineage>
</organism>
<evidence type="ECO:0000313" key="2">
    <source>
        <dbReference type="EMBL" id="AGQ20237.1"/>
    </source>
</evidence>
<protein>
    <submittedName>
        <fullName evidence="2">AsIV-cont00136-ORF1</fullName>
    </submittedName>
</protein>
<accession>S5DZ03</accession>
<reference evidence="2" key="1">
    <citation type="journal article" date="2013" name="J. Gen. Virol.">
        <title>Ultrastructural and genomic characterization of a second banchine polydnavirus confirms the existence of shared features within this ichnovirus lineage.</title>
        <authorList>
            <person name="Djoumad A."/>
            <person name="Stoltz D."/>
            <person name="Beliveau C."/>
            <person name="Boyle B."/>
            <person name="Kuhn L."/>
            <person name="Cusson M."/>
        </authorList>
    </citation>
    <scope>NUCLEOTIDE SEQUENCE</scope>
</reference>
<keyword evidence="1" id="KW-0175">Coiled coil</keyword>
<name>S5DZ03_9VIRU</name>
<sequence length="139" mass="16283">MKSKERELKKIHAQMKKLSTDIEKKTATINNLKEITSSQKKEIEELQVRKEEIDKCLQNTRQACVRLFNSKVDRQFAEKYSHLITEVQKAYNSNSHLDKIQYCPAMLYINSVQVSKSSELLIDESNDESSIKRRKMNDT</sequence>
<feature type="coiled-coil region" evidence="1">
    <location>
        <begin position="1"/>
        <end position="63"/>
    </location>
</feature>
<dbReference type="EMBL" id="KC752342">
    <property type="protein sequence ID" value="AGQ20237.1"/>
    <property type="molecule type" value="Genomic_DNA"/>
</dbReference>
<proteinExistence type="predicted"/>
<evidence type="ECO:0000256" key="1">
    <source>
        <dbReference type="SAM" id="Coils"/>
    </source>
</evidence>